<gene>
    <name evidence="2" type="ORF">NDU88_004212</name>
</gene>
<keyword evidence="3" id="KW-1185">Reference proteome</keyword>
<protein>
    <submittedName>
        <fullName evidence="2">Uncharacterized protein</fullName>
    </submittedName>
</protein>
<name>A0AAV7SI99_PLEWA</name>
<organism evidence="2 3">
    <name type="scientific">Pleurodeles waltl</name>
    <name type="common">Iberian ribbed newt</name>
    <dbReference type="NCBI Taxonomy" id="8319"/>
    <lineage>
        <taxon>Eukaryota</taxon>
        <taxon>Metazoa</taxon>
        <taxon>Chordata</taxon>
        <taxon>Craniata</taxon>
        <taxon>Vertebrata</taxon>
        <taxon>Euteleostomi</taxon>
        <taxon>Amphibia</taxon>
        <taxon>Batrachia</taxon>
        <taxon>Caudata</taxon>
        <taxon>Salamandroidea</taxon>
        <taxon>Salamandridae</taxon>
        <taxon>Pleurodelinae</taxon>
        <taxon>Pleurodeles</taxon>
    </lineage>
</organism>
<feature type="compositionally biased region" description="Acidic residues" evidence="1">
    <location>
        <begin position="49"/>
        <end position="59"/>
    </location>
</feature>
<dbReference type="Proteomes" id="UP001066276">
    <property type="component" value="Chromosome 4_2"/>
</dbReference>
<proteinExistence type="predicted"/>
<evidence type="ECO:0000313" key="3">
    <source>
        <dbReference type="Proteomes" id="UP001066276"/>
    </source>
</evidence>
<dbReference type="AlphaFoldDB" id="A0AAV7SI99"/>
<evidence type="ECO:0000256" key="1">
    <source>
        <dbReference type="SAM" id="MobiDB-lite"/>
    </source>
</evidence>
<accession>A0AAV7SI99</accession>
<dbReference type="EMBL" id="JANPWB010000008">
    <property type="protein sequence ID" value="KAJ1163759.1"/>
    <property type="molecule type" value="Genomic_DNA"/>
</dbReference>
<feature type="region of interest" description="Disordered" evidence="1">
    <location>
        <begin position="48"/>
        <end position="71"/>
    </location>
</feature>
<comment type="caution">
    <text evidence="2">The sequence shown here is derived from an EMBL/GenBank/DDBJ whole genome shotgun (WGS) entry which is preliminary data.</text>
</comment>
<reference evidence="2" key="1">
    <citation type="journal article" date="2022" name="bioRxiv">
        <title>Sequencing and chromosome-scale assembly of the giantPleurodeles waltlgenome.</title>
        <authorList>
            <person name="Brown T."/>
            <person name="Elewa A."/>
            <person name="Iarovenko S."/>
            <person name="Subramanian E."/>
            <person name="Araus A.J."/>
            <person name="Petzold A."/>
            <person name="Susuki M."/>
            <person name="Suzuki K.-i.T."/>
            <person name="Hayashi T."/>
            <person name="Toyoda A."/>
            <person name="Oliveira C."/>
            <person name="Osipova E."/>
            <person name="Leigh N.D."/>
            <person name="Simon A."/>
            <person name="Yun M.H."/>
        </authorList>
    </citation>
    <scope>NUCLEOTIDE SEQUENCE</scope>
    <source>
        <strain evidence="2">20211129_DDA</strain>
        <tissue evidence="2">Liver</tissue>
    </source>
</reference>
<sequence length="71" mass="7865">MTSTPSSLGGQQQLGLRRLPCPVAQVLPPFVAEDESGDGFVAVVKPVDSEEEEAEEEDVDNRRSLIQQYYR</sequence>
<evidence type="ECO:0000313" key="2">
    <source>
        <dbReference type="EMBL" id="KAJ1163759.1"/>
    </source>
</evidence>